<reference evidence="2 3" key="1">
    <citation type="submission" date="2022-03" db="EMBL/GenBank/DDBJ databases">
        <title>Ignatzschineria rhizosphaerae HR5S32.</title>
        <authorList>
            <person name="Sun J.Q."/>
            <person name="Feng J.Y."/>
        </authorList>
    </citation>
    <scope>NUCLEOTIDE SEQUENCE [LARGE SCALE GENOMIC DNA]</scope>
    <source>
        <strain evidence="2 3">HR5S32</strain>
    </source>
</reference>
<dbReference type="InterPro" id="IPR050767">
    <property type="entry name" value="Sel1_AlgK"/>
</dbReference>
<accession>A0ABY3X1E6</accession>
<evidence type="ECO:0000313" key="2">
    <source>
        <dbReference type="EMBL" id="UNM96699.1"/>
    </source>
</evidence>
<dbReference type="PANTHER" id="PTHR11102:SF160">
    <property type="entry name" value="ERAD-ASSOCIATED E3 UBIQUITIN-PROTEIN LIGASE COMPONENT HRD3"/>
    <property type="match status" value="1"/>
</dbReference>
<dbReference type="Pfam" id="PF08238">
    <property type="entry name" value="Sel1"/>
    <property type="match status" value="15"/>
</dbReference>
<proteinExistence type="predicted"/>
<dbReference type="InterPro" id="IPR006597">
    <property type="entry name" value="Sel1-like"/>
</dbReference>
<dbReference type="Proteomes" id="UP000829542">
    <property type="component" value="Chromosome"/>
</dbReference>
<evidence type="ECO:0000256" key="1">
    <source>
        <dbReference type="SAM" id="SignalP"/>
    </source>
</evidence>
<evidence type="ECO:0008006" key="4">
    <source>
        <dbReference type="Google" id="ProtNLM"/>
    </source>
</evidence>
<keyword evidence="1" id="KW-0732">Signal</keyword>
<organism evidence="2 3">
    <name type="scientific">Ignatzschineria rhizosphaerae</name>
    <dbReference type="NCBI Taxonomy" id="2923279"/>
    <lineage>
        <taxon>Bacteria</taxon>
        <taxon>Pseudomonadati</taxon>
        <taxon>Pseudomonadota</taxon>
        <taxon>Gammaproteobacteria</taxon>
        <taxon>Cardiobacteriales</taxon>
        <taxon>Ignatzschineriaceae</taxon>
        <taxon>Ignatzschineria</taxon>
    </lineage>
</organism>
<evidence type="ECO:0000313" key="3">
    <source>
        <dbReference type="Proteomes" id="UP000829542"/>
    </source>
</evidence>
<keyword evidence="3" id="KW-1185">Reference proteome</keyword>
<dbReference type="RefSeq" id="WP_242150772.1">
    <property type="nucleotide sequence ID" value="NZ_CP093379.1"/>
</dbReference>
<gene>
    <name evidence="2" type="ORF">MMG00_02250</name>
</gene>
<dbReference type="SMART" id="SM00671">
    <property type="entry name" value="SEL1"/>
    <property type="match status" value="14"/>
</dbReference>
<dbReference type="SUPFAM" id="SSF81901">
    <property type="entry name" value="HCP-like"/>
    <property type="match status" value="6"/>
</dbReference>
<dbReference type="PANTHER" id="PTHR11102">
    <property type="entry name" value="SEL-1-LIKE PROTEIN"/>
    <property type="match status" value="1"/>
</dbReference>
<sequence length="1670" mass="189728">MKKLPLSLLLSSILLCGNFSFAAMIDGYRALGKGDHQDAYHLFLKESKNNAKANFALAMMSYEGLGTSKDLVETQKRLEKAIDAGSVEAIYNLGVLRLDEELPTNKGDLSWLSLLLQAGEQNLAQASIRLGIELMSSEGASSELFTEEIIKTINQQLETAFQKGNGFAGFVLGAYWVEAEKFGVAESNYLKAIDYLEKSYEYGFLPAAMGLASLYAEGGHGLIADQEKAEKYEQFVFENMHILGGLEDYLPGLLTVDSAMTPKEQKQMLGQLEKDAQKNSVPAIVQLIRHYELGTLGVAKNPAKVSQYIEQLETINSGESLFALGRAFFKAGDESQALHYMELAAERDHIPAVIWLSDPLHHGWNPDDYLIEQYVLQGANLGDPHSILALIERLKAERSNRGWWNEDARPVLLIEQEIYEWAERLQKVAPQMASTQILFSNIYQLGMGIEENPQKAYEYMLAAYESVPNNEEVLLTLAIMNLEGYGTEKNTDAAAHYYLKVNSFYQSLTAIEGLLRLNQETIGFKGSRELQSQILEVELDEYANQNQYFTILDQLLDELEILLTKSYQETTYGYLLADRYFSQYFHLQEKIEEQQKSGLEINPDWVEERAKIVDRAMGYYQSAYDNSEQAKLHYVEALIFLSQKSEGNKIQADHYVEEALRALMHIDSLSTPREQLPENHPRFLSQKEQVRAIKKAIELLNHSEDFQVWFGDRVLVNNPAAVELLTKLIDGEDRDASHFALFYLGKKAVKEQQATGYDQIIKAAEQAYLPAIRYLGKAYAQQEELLIAHLGGTSHDAINWYEKGIALKDEDSIYELAELYYENQLGFNLSAGESDLKAIALYEQLQDPDYRFAKYHLNEAKERAEAYQAIQKGLQDKDPEAFYQQSEIYRYGKYGETQNLQKAEEYLIKAADMGYLRAMRAYYDQYRDDKTIEGETLTRFNRYHIGYVHGAKGDWETQRLADRYLIGDRITESRQKAREYYEFALENDPSSSASYDLGYMNRFDQNLPLAERGNAEAMLIIGRGYEGGRGVKEDLEKSYYWLEKAANAGNSDAAFYFGVLAQKGLFADNGDIIIAPNWEIALKWYEKASPRFKNAISGRVKEYETIHQPAENGDANAMVKLGDLYEKRYRSKAHPYDLKMAKSWYDKALAAGNLSAHFGLMKLLPEEKQGSYLQDLINSTGDLAFKMQLSKEIAAQSSATLTLENLQLAVDNLIAIIEDKTIDTKLRSNVIEQLLALYHQRYTLTNGERIQAPGFEKSYQLALSYSTEIPAVKRLVADALYEQGDLDGAMQLWQEGADDGDHFAVLRIYRQLMPRGYDTVTLAELEKLDALTAQYLSLAPAFPVGPSDYEEFFEIYDAEGVLDNDARSEMSALLASLWQQNGADFMADPVRAKRWYQQALDFKVTNSNAENLRSIVASQLFQNPQNLTYLAELYLYGSINDNIDRSMPMFDRLTSLQKKVLMQQAISYQDERDYGRHKWVMITQQKESDAGSATAALILGDHYREGQYTRQNLEKAIEYYELAGSRGNATAYNRLGYMFRKNEDGIEPDYPRALAYYEKGTALNDSNTAHLAGDMLYFGEGGIDKDYAKAAKYYGLTDVKQGNHHALAKFKQAEIIYQGLIKEPTLEDYQKAFDLLLLSMEYGEKRALDAVAKWDFTMLHQQKQSSQKED</sequence>
<feature type="signal peptide" evidence="1">
    <location>
        <begin position="1"/>
        <end position="22"/>
    </location>
</feature>
<protein>
    <recommendedName>
        <fullName evidence="4">Sel1 repeat family protein</fullName>
    </recommendedName>
</protein>
<feature type="chain" id="PRO_5045425099" description="Sel1 repeat family protein" evidence="1">
    <location>
        <begin position="23"/>
        <end position="1670"/>
    </location>
</feature>
<dbReference type="InterPro" id="IPR011990">
    <property type="entry name" value="TPR-like_helical_dom_sf"/>
</dbReference>
<dbReference type="EMBL" id="CP093379">
    <property type="protein sequence ID" value="UNM96699.1"/>
    <property type="molecule type" value="Genomic_DNA"/>
</dbReference>
<name>A0ABY3X1E6_9GAMM</name>
<dbReference type="Gene3D" id="1.25.40.10">
    <property type="entry name" value="Tetratricopeptide repeat domain"/>
    <property type="match status" value="6"/>
</dbReference>